<evidence type="ECO:0000313" key="2">
    <source>
        <dbReference type="EMBL" id="CAB3754475.1"/>
    </source>
</evidence>
<feature type="transmembrane region" description="Helical" evidence="1">
    <location>
        <begin position="35"/>
        <end position="60"/>
    </location>
</feature>
<evidence type="ECO:0000256" key="1">
    <source>
        <dbReference type="SAM" id="Phobius"/>
    </source>
</evidence>
<evidence type="ECO:0000313" key="3">
    <source>
        <dbReference type="Proteomes" id="UP000494363"/>
    </source>
</evidence>
<proteinExistence type="predicted"/>
<dbReference type="RefSeq" id="WP_175226629.1">
    <property type="nucleotide sequence ID" value="NZ_CADIKH010000009.1"/>
</dbReference>
<organism evidence="2 3">
    <name type="scientific">Paraburkholderia humisilvae</name>
    <dbReference type="NCBI Taxonomy" id="627669"/>
    <lineage>
        <taxon>Bacteria</taxon>
        <taxon>Pseudomonadati</taxon>
        <taxon>Pseudomonadota</taxon>
        <taxon>Betaproteobacteria</taxon>
        <taxon>Burkholderiales</taxon>
        <taxon>Burkholderiaceae</taxon>
        <taxon>Paraburkholderia</taxon>
    </lineage>
</organism>
<accession>A0A6J5DNA1</accession>
<keyword evidence="1" id="KW-0812">Transmembrane</keyword>
<name>A0A6J5DNA1_9BURK</name>
<sequence>MKAFKKIDSWVIRHSPFATFGVGLGGLLMEGAAKFLVGTVGVDAGIAALSAGICLVGYGLHMLVKGGTEMTTLIGQANREGFRSRIGGGSLSENPYRRWLERRAFKAWREGWTDAHRAIGGLKLLR</sequence>
<keyword evidence="1" id="KW-0472">Membrane</keyword>
<gene>
    <name evidence="2" type="ORF">LMG29542_02362</name>
</gene>
<dbReference type="Proteomes" id="UP000494363">
    <property type="component" value="Unassembled WGS sequence"/>
</dbReference>
<reference evidence="2 3" key="1">
    <citation type="submission" date="2020-04" db="EMBL/GenBank/DDBJ databases">
        <authorList>
            <person name="De Canck E."/>
        </authorList>
    </citation>
    <scope>NUCLEOTIDE SEQUENCE [LARGE SCALE GENOMIC DNA]</scope>
    <source>
        <strain evidence="2 3">LMG 29542</strain>
    </source>
</reference>
<dbReference type="EMBL" id="CADIKH010000009">
    <property type="protein sequence ID" value="CAB3754475.1"/>
    <property type="molecule type" value="Genomic_DNA"/>
</dbReference>
<dbReference type="AlphaFoldDB" id="A0A6J5DNA1"/>
<keyword evidence="3" id="KW-1185">Reference proteome</keyword>
<protein>
    <submittedName>
        <fullName evidence="2">Uncharacterized protein</fullName>
    </submittedName>
</protein>
<keyword evidence="1" id="KW-1133">Transmembrane helix</keyword>